<protein>
    <submittedName>
        <fullName evidence="2">Replication initiator protein</fullName>
    </submittedName>
</protein>
<organism evidence="2">
    <name type="scientific">Dulem virus 208</name>
    <dbReference type="NCBI Taxonomy" id="3145685"/>
    <lineage>
        <taxon>Viruses</taxon>
        <taxon>Monodnaviria</taxon>
        <taxon>Sangervirae</taxon>
        <taxon>Phixviricota</taxon>
        <taxon>Malgrandaviricetes</taxon>
        <taxon>Petitvirales</taxon>
        <taxon>Microviridae</taxon>
        <taxon>Microvirus</taxon>
    </lineage>
</organism>
<accession>A0AAU8B4F1</accession>
<name>A0AAU8B4F1_9VIRU</name>
<proteinExistence type="predicted"/>
<evidence type="ECO:0000259" key="1">
    <source>
        <dbReference type="Pfam" id="PF23343"/>
    </source>
</evidence>
<evidence type="ECO:0000313" key="2">
    <source>
        <dbReference type="EMBL" id="XCD06714.1"/>
    </source>
</evidence>
<dbReference type="EMBL" id="PP511705">
    <property type="protein sequence ID" value="XCD06714.1"/>
    <property type="molecule type" value="Genomic_DNA"/>
</dbReference>
<reference evidence="2" key="1">
    <citation type="submission" date="2024-03" db="EMBL/GenBank/DDBJ databases">
        <title>Diverse circular DNA viruses in blood, oral, and fecal samples of captive lemurs.</title>
        <authorList>
            <person name="Paietta E.N."/>
            <person name="Kraberger S."/>
            <person name="Lund M.C."/>
            <person name="Custer J.M."/>
            <person name="Vargas K.M."/>
            <person name="Ehmke E.E."/>
            <person name="Yoder A.D."/>
            <person name="Varsani A."/>
        </authorList>
    </citation>
    <scope>NUCLEOTIDE SEQUENCE</scope>
    <source>
        <strain evidence="2">Duke_25SS_79</strain>
    </source>
</reference>
<dbReference type="Pfam" id="PF23343">
    <property type="entry name" value="REP_ORF2-G2P"/>
    <property type="match status" value="1"/>
</dbReference>
<dbReference type="InterPro" id="IPR056906">
    <property type="entry name" value="ORF2/G2P_dom"/>
</dbReference>
<feature type="domain" description="Replication-associated protein ORF2/G2P" evidence="1">
    <location>
        <begin position="68"/>
        <end position="198"/>
    </location>
</feature>
<sequence length="468" mass="56133">MCLAPRLIKSKTKGSENYIGSLYFSDERGEPCTFVPCGKCVECKNLYIEQWQIRWKEQIKDSLENSCYMLTLTYNEENLPRAVVDEVTGEVISDVTTLRYSDVTKFIKRLRKRQDKYIKDNKLQPVSIKYHYCGEYGTKFTKRPHYHMIITNVILPINGIGNFKNNTFNDIWKNGNVHIGTDITDKSLRYILKYTLKNVYKCDEKETVKELKKVKREYCADISFDVPKFRYYTREQIVKYWRERLEGNKILYFDMPFNASDDKGLEKFAIDFLEQKKKEVEEREELYEIRNICTIYKKGINKGRIVEKAFCSKGIGKCYLTEKNIYYHKQNLNLGYMDYEEKKGFKERPLPRYYRDHIFNPILNTEEKRDYFISKGVVPDEENMKRQIRKYRENDDNYQETLVYKKRLIMFMRNVQDGLTMKETIDKVGYQQYYTEREAYLSVKNHGYMSNLEKYFAGVSRREPEFVC</sequence>